<dbReference type="PANTHER" id="PTHR22898:SF3">
    <property type="entry name" value="ALPHA-1,2-FUCOSYLTRANSFERASE-RELATED"/>
    <property type="match status" value="1"/>
</dbReference>
<dbReference type="InterPro" id="IPR052501">
    <property type="entry name" value="Alpha-1-2_FucT"/>
</dbReference>
<keyword evidence="2" id="KW-0808">Transferase</keyword>
<protein>
    <submittedName>
        <fullName evidence="4">L-Fucosyltransferase</fullName>
    </submittedName>
</protein>
<dbReference type="GO" id="GO:0005975">
    <property type="term" value="P:carbohydrate metabolic process"/>
    <property type="evidence" value="ECO:0007669"/>
    <property type="project" value="InterPro"/>
</dbReference>
<evidence type="ECO:0000256" key="2">
    <source>
        <dbReference type="ARBA" id="ARBA00022679"/>
    </source>
</evidence>
<accession>A0A914WA27</accession>
<reference evidence="4" key="1">
    <citation type="submission" date="2022-11" db="UniProtKB">
        <authorList>
            <consortium name="WormBaseParasite"/>
        </authorList>
    </citation>
    <scope>IDENTIFICATION</scope>
</reference>
<evidence type="ECO:0000313" key="3">
    <source>
        <dbReference type="Proteomes" id="UP000887566"/>
    </source>
</evidence>
<dbReference type="GO" id="GO:0008107">
    <property type="term" value="F:galactoside 2-alpha-L-fucosyltransferase activity"/>
    <property type="evidence" value="ECO:0007669"/>
    <property type="project" value="InterPro"/>
</dbReference>
<name>A0A914WA27_9BILA</name>
<organism evidence="3 4">
    <name type="scientific">Plectus sambesii</name>
    <dbReference type="NCBI Taxonomy" id="2011161"/>
    <lineage>
        <taxon>Eukaryota</taxon>
        <taxon>Metazoa</taxon>
        <taxon>Ecdysozoa</taxon>
        <taxon>Nematoda</taxon>
        <taxon>Chromadorea</taxon>
        <taxon>Plectida</taxon>
        <taxon>Plectina</taxon>
        <taxon>Plectoidea</taxon>
        <taxon>Plectidae</taxon>
        <taxon>Plectus</taxon>
    </lineage>
</organism>
<dbReference type="Proteomes" id="UP000887566">
    <property type="component" value="Unplaced"/>
</dbReference>
<keyword evidence="3" id="KW-1185">Reference proteome</keyword>
<dbReference type="GO" id="GO:0016020">
    <property type="term" value="C:membrane"/>
    <property type="evidence" value="ECO:0007669"/>
    <property type="project" value="InterPro"/>
</dbReference>
<dbReference type="PANTHER" id="PTHR22898">
    <property type="entry name" value="UNCHARACTERIZED GLYCOSOL TRANSFERASE-RELATED"/>
    <property type="match status" value="1"/>
</dbReference>
<proteinExistence type="predicted"/>
<dbReference type="AlphaFoldDB" id="A0A914WA27"/>
<dbReference type="InterPro" id="IPR002516">
    <property type="entry name" value="Glyco_trans_11"/>
</dbReference>
<dbReference type="Pfam" id="PF01531">
    <property type="entry name" value="Glyco_transf_11"/>
    <property type="match status" value="1"/>
</dbReference>
<sequence length="145" mass="16560">MASRKHSTYNSVCFVRRKNAAKNEKNILFLVLGDDRSWAEDLFRLDHDVFISPEPKRAAVDLALMAKYCDDIILTASASTFGFWGAYLAKKATVYYNAESYDFRTKHDADVFLPHWIPLNLSGNTLDENTKKTAGHYYTKLVEVV</sequence>
<keyword evidence="1" id="KW-0328">Glycosyltransferase</keyword>
<evidence type="ECO:0000313" key="4">
    <source>
        <dbReference type="WBParaSite" id="PSAMB.scaffold3578size17730.g21968.t1"/>
    </source>
</evidence>
<evidence type="ECO:0000256" key="1">
    <source>
        <dbReference type="ARBA" id="ARBA00022676"/>
    </source>
</evidence>
<dbReference type="WBParaSite" id="PSAMB.scaffold3578size17730.g21968.t1">
    <property type="protein sequence ID" value="PSAMB.scaffold3578size17730.g21968.t1"/>
    <property type="gene ID" value="PSAMB.scaffold3578size17730.g21968"/>
</dbReference>